<gene>
    <name evidence="2" type="ORF">PU630_12030</name>
</gene>
<name>A0ABY8BVS7_9MICO</name>
<feature type="domain" description="N-acetyltransferase" evidence="1">
    <location>
        <begin position="11"/>
        <end position="172"/>
    </location>
</feature>
<evidence type="ECO:0000259" key="1">
    <source>
        <dbReference type="PROSITE" id="PS51186"/>
    </source>
</evidence>
<evidence type="ECO:0000313" key="3">
    <source>
        <dbReference type="Proteomes" id="UP001214553"/>
    </source>
</evidence>
<dbReference type="InterPro" id="IPR016181">
    <property type="entry name" value="Acyl_CoA_acyltransferase"/>
</dbReference>
<dbReference type="EMBL" id="CP119108">
    <property type="protein sequence ID" value="WEG07962.1"/>
    <property type="molecule type" value="Genomic_DNA"/>
</dbReference>
<evidence type="ECO:0000313" key="2">
    <source>
        <dbReference type="EMBL" id="WEG07962.1"/>
    </source>
</evidence>
<dbReference type="InterPro" id="IPR051531">
    <property type="entry name" value="N-acetyltransferase"/>
</dbReference>
<protein>
    <submittedName>
        <fullName evidence="2">GNAT family N-acetyltransferase</fullName>
    </submittedName>
</protein>
<dbReference type="PROSITE" id="PS51186">
    <property type="entry name" value="GNAT"/>
    <property type="match status" value="1"/>
</dbReference>
<accession>A0ABY8BVS7</accession>
<dbReference type="PANTHER" id="PTHR43792">
    <property type="entry name" value="GNAT FAMILY, PUTATIVE (AFU_ORTHOLOGUE AFUA_3G00765)-RELATED-RELATED"/>
    <property type="match status" value="1"/>
</dbReference>
<dbReference type="RefSeq" id="WP_275277300.1">
    <property type="nucleotide sequence ID" value="NZ_CP119108.1"/>
</dbReference>
<dbReference type="Pfam" id="PF13302">
    <property type="entry name" value="Acetyltransf_3"/>
    <property type="match status" value="1"/>
</dbReference>
<sequence length="184" mass="20114">MQPVTLRTARLELALPTLDDAESITAAAADPEVPRWTTLPSPYSLDDARDFIARAAAWTDEGSQLNWAIRHEGAWVGMIGLAHLEQGGAAEIGYWMAAPARGRGFLAEAARAVIDYAFAELKLARIEWRAVVGNIPSARTARALGFRYEGMLRQALSDPRGRHDGWIAGLLPGDDRTPVDWPIL</sequence>
<keyword evidence="3" id="KW-1185">Reference proteome</keyword>
<dbReference type="SUPFAM" id="SSF55729">
    <property type="entry name" value="Acyl-CoA N-acyltransferases (Nat)"/>
    <property type="match status" value="1"/>
</dbReference>
<dbReference type="InterPro" id="IPR000182">
    <property type="entry name" value="GNAT_dom"/>
</dbReference>
<reference evidence="2 3" key="1">
    <citation type="submission" date="2023-03" db="EMBL/GenBank/DDBJ databases">
        <title>Genome sequence of Microbacterium sp. KACC 23027.</title>
        <authorList>
            <person name="Kim S."/>
            <person name="Heo J."/>
            <person name="Kwon S.-W."/>
        </authorList>
    </citation>
    <scope>NUCLEOTIDE SEQUENCE [LARGE SCALE GENOMIC DNA]</scope>
    <source>
        <strain evidence="2 3">KACC 23027</strain>
    </source>
</reference>
<proteinExistence type="predicted"/>
<dbReference type="Gene3D" id="3.40.630.30">
    <property type="match status" value="1"/>
</dbReference>
<organism evidence="2 3">
    <name type="scientific">Microbacterium horticulturae</name>
    <dbReference type="NCBI Taxonomy" id="3028316"/>
    <lineage>
        <taxon>Bacteria</taxon>
        <taxon>Bacillati</taxon>
        <taxon>Actinomycetota</taxon>
        <taxon>Actinomycetes</taxon>
        <taxon>Micrococcales</taxon>
        <taxon>Microbacteriaceae</taxon>
        <taxon>Microbacterium</taxon>
    </lineage>
</organism>
<dbReference type="Proteomes" id="UP001214553">
    <property type="component" value="Chromosome"/>
</dbReference>